<dbReference type="Proteomes" id="UP000265930">
    <property type="component" value="Unassembled WGS sequence"/>
</dbReference>
<dbReference type="InterPro" id="IPR014564">
    <property type="entry name" value="UCP031503_TM"/>
</dbReference>
<dbReference type="AlphaFoldDB" id="A0A1V4IGD6"/>
<evidence type="ECO:0000313" key="2">
    <source>
        <dbReference type="EMBL" id="OPJ58597.1"/>
    </source>
</evidence>
<gene>
    <name evidence="2" type="ORF">CLCHR_38010</name>
    <name evidence="3" type="ORF">D2A34_10745</name>
</gene>
<keyword evidence="4" id="KW-1185">Reference proteome</keyword>
<reference evidence="2 4" key="1">
    <citation type="submission" date="2017-03" db="EMBL/GenBank/DDBJ databases">
        <title>Genome sequence of Clostridium chromiireducens DSM 23318.</title>
        <authorList>
            <person name="Poehlein A."/>
            <person name="Daniel R."/>
        </authorList>
    </citation>
    <scope>NUCLEOTIDE SEQUENCE [LARGE SCALE GENOMIC DNA]</scope>
    <source>
        <strain evidence="2 4">DSM 23318</strain>
    </source>
</reference>
<protein>
    <submittedName>
        <fullName evidence="3">YibE/F family protein</fullName>
    </submittedName>
    <submittedName>
        <fullName evidence="2">YibE/F-like protein</fullName>
    </submittedName>
</protein>
<feature type="transmembrane region" description="Helical" evidence="1">
    <location>
        <begin position="29"/>
        <end position="46"/>
    </location>
</feature>
<evidence type="ECO:0000313" key="4">
    <source>
        <dbReference type="Proteomes" id="UP000191056"/>
    </source>
</evidence>
<evidence type="ECO:0000313" key="3">
    <source>
        <dbReference type="EMBL" id="RII35642.1"/>
    </source>
</evidence>
<dbReference type="PANTHER" id="PTHR41771">
    <property type="entry name" value="MEMBRANE PROTEIN-RELATED"/>
    <property type="match status" value="1"/>
</dbReference>
<dbReference type="Pfam" id="PF07907">
    <property type="entry name" value="YibE_F"/>
    <property type="match status" value="1"/>
</dbReference>
<comment type="caution">
    <text evidence="2">The sequence shown here is derived from an EMBL/GenBank/DDBJ whole genome shotgun (WGS) entry which is preliminary data.</text>
</comment>
<evidence type="ECO:0000313" key="5">
    <source>
        <dbReference type="Proteomes" id="UP000265930"/>
    </source>
</evidence>
<dbReference type="STRING" id="225345.CLCHR_38010"/>
<evidence type="ECO:0000256" key="1">
    <source>
        <dbReference type="SAM" id="Phobius"/>
    </source>
</evidence>
<dbReference type="OrthoDB" id="5753718at2"/>
<dbReference type="PIRSF" id="PIRSF031503">
    <property type="entry name" value="UCP031503_mp"/>
    <property type="match status" value="1"/>
</dbReference>
<reference evidence="3 5" key="2">
    <citation type="submission" date="2018-08" db="EMBL/GenBank/DDBJ databases">
        <title>Genome of Clostridium chromiireducens C1, DSM12136.</title>
        <authorList>
            <person name="Xing M."/>
            <person name="Wei Y."/>
            <person name="Ang E.L."/>
            <person name="Zhao H."/>
            <person name="Zhang Y."/>
        </authorList>
    </citation>
    <scope>NUCLEOTIDE SEQUENCE [LARGE SCALE GENOMIC DNA]</scope>
    <source>
        <strain evidence="3 5">C1</strain>
    </source>
</reference>
<feature type="transmembrane region" description="Helical" evidence="1">
    <location>
        <begin position="77"/>
        <end position="95"/>
    </location>
</feature>
<name>A0A1V4IGD6_9CLOT</name>
<feature type="transmembrane region" description="Helical" evidence="1">
    <location>
        <begin position="53"/>
        <end position="71"/>
    </location>
</feature>
<accession>A0A1V4IGD6</accession>
<dbReference type="InterPro" id="IPR012507">
    <property type="entry name" value="YibE_F"/>
</dbReference>
<dbReference type="EMBL" id="QXDJ01000002">
    <property type="protein sequence ID" value="RII35642.1"/>
    <property type="molecule type" value="Genomic_DNA"/>
</dbReference>
<organism evidence="2 4">
    <name type="scientific">Clostridium chromiireducens</name>
    <dbReference type="NCBI Taxonomy" id="225345"/>
    <lineage>
        <taxon>Bacteria</taxon>
        <taxon>Bacillati</taxon>
        <taxon>Bacillota</taxon>
        <taxon>Clostridia</taxon>
        <taxon>Eubacteriales</taxon>
        <taxon>Clostridiaceae</taxon>
        <taxon>Clostridium</taxon>
    </lineage>
</organism>
<keyword evidence="1" id="KW-1133">Transmembrane helix</keyword>
<keyword evidence="1" id="KW-0812">Transmembrane</keyword>
<keyword evidence="1" id="KW-0472">Membrane</keyword>
<sequence>MNIILILLIILLILMAVIGGSRGVKSFFTLILNFFTLFFMLILIGAKIDPIKITFIGAILISFFSLFFINGFNRKTLSSLLSVVVVIFLVMFITYDMGINSNIQGFSNEQTETVAYLSLYVQLNFSKIVICEILIGLLGAIIDVSISISSSMNELYKNDSEITKNNLFKSGMSIGKDILGTMTNTLLFAYISSFMTLIMYFNELNYSLSTIFNEKVFCAEIFQVLSCGIGIILIIPITSYITSEIFFFKKLFKKDTSKIQKTYQ</sequence>
<proteinExistence type="predicted"/>
<dbReference type="Proteomes" id="UP000191056">
    <property type="component" value="Unassembled WGS sequence"/>
</dbReference>
<dbReference type="PANTHER" id="PTHR41771:SF1">
    <property type="entry name" value="MEMBRANE PROTEIN"/>
    <property type="match status" value="1"/>
</dbReference>
<dbReference type="EMBL" id="MZGT01000064">
    <property type="protein sequence ID" value="OPJ58597.1"/>
    <property type="molecule type" value="Genomic_DNA"/>
</dbReference>
<dbReference type="RefSeq" id="WP_079441457.1">
    <property type="nucleotide sequence ID" value="NZ_MZGT01000064.1"/>
</dbReference>
<feature type="transmembrane region" description="Helical" evidence="1">
    <location>
        <begin position="178"/>
        <end position="201"/>
    </location>
</feature>
<feature type="transmembrane region" description="Helical" evidence="1">
    <location>
        <begin position="221"/>
        <end position="248"/>
    </location>
</feature>